<dbReference type="EMBL" id="JADEWC010000053">
    <property type="protein sequence ID" value="MBE9223820.1"/>
    <property type="molecule type" value="Genomic_DNA"/>
</dbReference>
<name>A0ABR9V7E7_9CHRO</name>
<gene>
    <name evidence="1" type="ORF">IQ215_14055</name>
</gene>
<dbReference type="Proteomes" id="UP000654604">
    <property type="component" value="Unassembled WGS sequence"/>
</dbReference>
<evidence type="ECO:0000313" key="1">
    <source>
        <dbReference type="EMBL" id="MBE9223820.1"/>
    </source>
</evidence>
<comment type="caution">
    <text evidence="1">The sequence shown here is derived from an EMBL/GenBank/DDBJ whole genome shotgun (WGS) entry which is preliminary data.</text>
</comment>
<reference evidence="1 2" key="1">
    <citation type="submission" date="2020-10" db="EMBL/GenBank/DDBJ databases">
        <authorList>
            <person name="Castelo-Branco R."/>
            <person name="Eusebio N."/>
            <person name="Adriana R."/>
            <person name="Vieira A."/>
            <person name="Brugerolle De Fraissinette N."/>
            <person name="Rezende De Castro R."/>
            <person name="Schneider M.P."/>
            <person name="Vasconcelos V."/>
            <person name="Leao P.N."/>
        </authorList>
    </citation>
    <scope>NUCLEOTIDE SEQUENCE [LARGE SCALE GENOMIC DNA]</scope>
    <source>
        <strain evidence="1 2">LEGE 03274</strain>
    </source>
</reference>
<proteinExistence type="predicted"/>
<keyword evidence="2" id="KW-1185">Reference proteome</keyword>
<dbReference type="RefSeq" id="WP_193802033.1">
    <property type="nucleotide sequence ID" value="NZ_JADEWC010000053.1"/>
</dbReference>
<evidence type="ECO:0000313" key="2">
    <source>
        <dbReference type="Proteomes" id="UP000654604"/>
    </source>
</evidence>
<sequence>MTTTLNQTGISTDDYCIFGLATCFVREEGDIQEVEIIEPIPSAYWETLLKGVETSYKFVCAKTVGEILINDNLQKPNDFPSNSQFCHNFTEMMLAATRTYQKKPSAKEFLALGNKKDDLNYSLTRKRILNNIKTVSDDDNVKQHPNTHKIL</sequence>
<protein>
    <submittedName>
        <fullName evidence="1">Uncharacterized protein</fullName>
    </submittedName>
</protein>
<organism evidence="1 2">
    <name type="scientific">Cyanobacterium stanieri LEGE 03274</name>
    <dbReference type="NCBI Taxonomy" id="1828756"/>
    <lineage>
        <taxon>Bacteria</taxon>
        <taxon>Bacillati</taxon>
        <taxon>Cyanobacteriota</taxon>
        <taxon>Cyanophyceae</taxon>
        <taxon>Oscillatoriophycideae</taxon>
        <taxon>Chroococcales</taxon>
        <taxon>Geminocystaceae</taxon>
        <taxon>Cyanobacterium</taxon>
    </lineage>
</organism>
<accession>A0ABR9V7E7</accession>